<dbReference type="InterPro" id="IPR036416">
    <property type="entry name" value="Pept_tRNA_hydro_sf"/>
</dbReference>
<dbReference type="OrthoDB" id="1711136at2759"/>
<dbReference type="PROSITE" id="PS01196">
    <property type="entry name" value="PEPT_TRNA_HYDROL_2"/>
    <property type="match status" value="1"/>
</dbReference>
<dbReference type="PANTHER" id="PTHR17224:SF7">
    <property type="entry name" value="CHLOROPLASTIC GROUP IIB INTRON SPLICING FACILITATOR CRS2-A, CHLOROPLASTIC"/>
    <property type="match status" value="1"/>
</dbReference>
<dbReference type="InterPro" id="IPR001328">
    <property type="entry name" value="Pept_tRNA_hydro"/>
</dbReference>
<dbReference type="HAMAP" id="MF_00083">
    <property type="entry name" value="Pept_tRNA_hydro_bact"/>
    <property type="match status" value="1"/>
</dbReference>
<evidence type="ECO:0000256" key="1">
    <source>
        <dbReference type="RuleBase" id="RU004320"/>
    </source>
</evidence>
<dbReference type="GO" id="GO:0004045">
    <property type="term" value="F:peptidyl-tRNA hydrolase activity"/>
    <property type="evidence" value="ECO:0007669"/>
    <property type="project" value="InterPro"/>
</dbReference>
<accession>A0A5S9Y8Z2</accession>
<dbReference type="InterPro" id="IPR018171">
    <property type="entry name" value="Pept_tRNA_hydro_CS"/>
</dbReference>
<protein>
    <recommendedName>
        <fullName evidence="4">Chloroplastic group IIB intron splicing facilitator CRS2, chloroplastic</fullName>
    </recommendedName>
</protein>
<comment type="similarity">
    <text evidence="1">Belongs to the PTH family.</text>
</comment>
<evidence type="ECO:0000313" key="3">
    <source>
        <dbReference type="Proteomes" id="UP000434276"/>
    </source>
</evidence>
<reference evidence="2 3" key="1">
    <citation type="submission" date="2019-12" db="EMBL/GenBank/DDBJ databases">
        <authorList>
            <person name="Jiao W.-B."/>
            <person name="Schneeberger K."/>
        </authorList>
    </citation>
    <scope>NUCLEOTIDE SEQUENCE [LARGE SCALE GENOMIC DNA]</scope>
    <source>
        <strain evidence="3">cv. C24</strain>
    </source>
</reference>
<dbReference type="Gene3D" id="3.40.50.1470">
    <property type="entry name" value="Peptidyl-tRNA hydrolase"/>
    <property type="match status" value="1"/>
</dbReference>
<dbReference type="Pfam" id="PF01195">
    <property type="entry name" value="Pept_tRNA_hydro"/>
    <property type="match status" value="1"/>
</dbReference>
<dbReference type="ExpressionAtlas" id="A0A5S9Y8Z2">
    <property type="expression patterns" value="baseline and differential"/>
</dbReference>
<dbReference type="PROSITE" id="PS01195">
    <property type="entry name" value="PEPT_TRNA_HYDROL_1"/>
    <property type="match status" value="1"/>
</dbReference>
<name>A0A5S9Y8Z2_ARATH</name>
<dbReference type="FunFam" id="3.40.50.1470:FF:000001">
    <property type="entry name" value="Peptidyl-tRNA hydrolase"/>
    <property type="match status" value="1"/>
</dbReference>
<dbReference type="AlphaFoldDB" id="A0A5S9Y8Z2"/>
<evidence type="ECO:0000313" key="2">
    <source>
        <dbReference type="EMBL" id="CAA0406086.1"/>
    </source>
</evidence>
<evidence type="ECO:0008006" key="4">
    <source>
        <dbReference type="Google" id="ProtNLM"/>
    </source>
</evidence>
<gene>
    <name evidence="2" type="ORF">C24_LOCUS23817</name>
</gene>
<dbReference type="Proteomes" id="UP000434276">
    <property type="component" value="Unassembled WGS sequence"/>
</dbReference>
<dbReference type="NCBIfam" id="TIGR00447">
    <property type="entry name" value="pth"/>
    <property type="match status" value="1"/>
</dbReference>
<dbReference type="PANTHER" id="PTHR17224">
    <property type="entry name" value="PEPTIDYL-TRNA HYDROLASE"/>
    <property type="match status" value="1"/>
</dbReference>
<organism evidence="2 3">
    <name type="scientific">Arabidopsis thaliana</name>
    <name type="common">Mouse-ear cress</name>
    <dbReference type="NCBI Taxonomy" id="3702"/>
    <lineage>
        <taxon>Eukaryota</taxon>
        <taxon>Viridiplantae</taxon>
        <taxon>Streptophyta</taxon>
        <taxon>Embryophyta</taxon>
        <taxon>Tracheophyta</taxon>
        <taxon>Spermatophyta</taxon>
        <taxon>Magnoliopsida</taxon>
        <taxon>eudicotyledons</taxon>
        <taxon>Gunneridae</taxon>
        <taxon>Pentapetalae</taxon>
        <taxon>rosids</taxon>
        <taxon>malvids</taxon>
        <taxon>Brassicales</taxon>
        <taxon>Brassicaceae</taxon>
        <taxon>Camelineae</taxon>
        <taxon>Arabidopsis</taxon>
    </lineage>
</organism>
<proteinExistence type="inferred from homology"/>
<dbReference type="SUPFAM" id="SSF53178">
    <property type="entry name" value="Peptidyl-tRNA hydrolase-like"/>
    <property type="match status" value="1"/>
</dbReference>
<dbReference type="EMBL" id="CACSHJ010000096">
    <property type="protein sequence ID" value="CAA0406086.1"/>
    <property type="molecule type" value="Genomic_DNA"/>
</dbReference>
<sequence length="250" mass="27674">MVTAMFCASSSPITSPLYPKAYKFSQTKSNSKRFSSLRASLPVSDNKLLKFEYTPWLIVGLGNPGLKYYGTRHNIGFEMIDHIARATDISMNTIQSKALVGIGSVGEVPILLVKPQGYMNFSGESVGPLAAYYQIPLRHILMIYDDMGLSNGVLRLQPKGGHSQHNGLKNVIEHLNGCRGYPRLSIGIGNPPGNMDMKAFLLQKFSPLERKQMDEGLEQGVEGVKTLVEEGFSDSISRFNLGQKYKFHKV</sequence>